<evidence type="ECO:0000256" key="1">
    <source>
        <dbReference type="SAM" id="MobiDB-lite"/>
    </source>
</evidence>
<protein>
    <submittedName>
        <fullName evidence="3">Uncharacterized protein</fullName>
    </submittedName>
</protein>
<accession>A0A8S5NI40</accession>
<reference evidence="3" key="1">
    <citation type="journal article" date="2021" name="Proc. Natl. Acad. Sci. U.S.A.">
        <title>A Catalog of Tens of Thousands of Viruses from Human Metagenomes Reveals Hidden Associations with Chronic Diseases.</title>
        <authorList>
            <person name="Tisza M.J."/>
            <person name="Buck C.B."/>
        </authorList>
    </citation>
    <scope>NUCLEOTIDE SEQUENCE</scope>
    <source>
        <strain evidence="3">CtzRR1</strain>
    </source>
</reference>
<feature type="transmembrane region" description="Helical" evidence="2">
    <location>
        <begin position="153"/>
        <end position="171"/>
    </location>
</feature>
<evidence type="ECO:0000313" key="3">
    <source>
        <dbReference type="EMBL" id="DAD93763.1"/>
    </source>
</evidence>
<proteinExistence type="predicted"/>
<dbReference type="EMBL" id="BK015166">
    <property type="protein sequence ID" value="DAD93763.1"/>
    <property type="molecule type" value="Genomic_DNA"/>
</dbReference>
<name>A0A8S5NI40_9CAUD</name>
<sequence>MMYNGLMPRWNVFGAVLMLSAALLNTSCSSQRQVLKSTKVETQVEETTTRQEETQSVQEQEQTHEEAVEAVTVTEIEIYDTEAPANPQTGEHPVKARIRQRTDRTGTSREVTTCHAEEKTEAEETKVYSGGELSEAVVIAERPPSLWERIKKGVMWGVAIIILAVAGWIIYKLKK</sequence>
<keyword evidence="2" id="KW-1133">Transmembrane helix</keyword>
<organism evidence="3">
    <name type="scientific">Myoviridae sp. ctzRR1</name>
    <dbReference type="NCBI Taxonomy" id="2826720"/>
    <lineage>
        <taxon>Viruses</taxon>
        <taxon>Duplodnaviria</taxon>
        <taxon>Heunggongvirae</taxon>
        <taxon>Uroviricota</taxon>
        <taxon>Caudoviricetes</taxon>
    </lineage>
</organism>
<feature type="region of interest" description="Disordered" evidence="1">
    <location>
        <begin position="42"/>
        <end position="65"/>
    </location>
</feature>
<keyword evidence="2" id="KW-0812">Transmembrane</keyword>
<evidence type="ECO:0000256" key="2">
    <source>
        <dbReference type="SAM" id="Phobius"/>
    </source>
</evidence>
<keyword evidence="2" id="KW-0472">Membrane</keyword>
<feature type="region of interest" description="Disordered" evidence="1">
    <location>
        <begin position="84"/>
        <end position="109"/>
    </location>
</feature>